<evidence type="ECO:0000256" key="9">
    <source>
        <dbReference type="ARBA" id="ARBA00049400"/>
    </source>
</evidence>
<dbReference type="Gene3D" id="3.30.1960.10">
    <property type="entry name" value="tRNA wybutosine-synthesizing-like"/>
    <property type="match status" value="1"/>
</dbReference>
<keyword evidence="14" id="KW-1185">Reference proteome</keyword>
<dbReference type="CDD" id="cd02440">
    <property type="entry name" value="AdoMet_MTases"/>
    <property type="match status" value="1"/>
</dbReference>
<comment type="caution">
    <text evidence="13">The sequence shown here is derived from an EMBL/GenBank/DDBJ whole genome shotgun (WGS) entry which is preliminary data.</text>
</comment>
<evidence type="ECO:0000313" key="14">
    <source>
        <dbReference type="Proteomes" id="UP000231279"/>
    </source>
</evidence>
<dbReference type="STRING" id="429701.A0A2G9GTN2"/>
<evidence type="ECO:0000256" key="2">
    <source>
        <dbReference type="ARBA" id="ARBA00012265"/>
    </source>
</evidence>
<evidence type="ECO:0000256" key="6">
    <source>
        <dbReference type="ARBA" id="ARBA00022691"/>
    </source>
</evidence>
<evidence type="ECO:0000256" key="4">
    <source>
        <dbReference type="ARBA" id="ARBA00022603"/>
    </source>
</evidence>
<proteinExistence type="predicted"/>
<evidence type="ECO:0000256" key="3">
    <source>
        <dbReference type="ARBA" id="ARBA00012750"/>
    </source>
</evidence>
<accession>A0A2G9GTN2</accession>
<comment type="pathway">
    <text evidence="1">tRNA modification; wybutosine-tRNA(Phe) biosynthesis.</text>
</comment>
<dbReference type="InterPro" id="IPR030382">
    <property type="entry name" value="MeTrfase_TRM5/TYW2"/>
</dbReference>
<dbReference type="InterPro" id="IPR015915">
    <property type="entry name" value="Kelch-typ_b-propeller"/>
</dbReference>
<dbReference type="Gene3D" id="3.30.300.110">
    <property type="entry name" value="Met-10+ protein-like domains"/>
    <property type="match status" value="1"/>
</dbReference>
<dbReference type="EC" id="2.1.1.282" evidence="3"/>
<dbReference type="PANTHER" id="PTHR23245">
    <property type="entry name" value="TRNA METHYLTRANSFERASE"/>
    <property type="match status" value="1"/>
</dbReference>
<dbReference type="InterPro" id="IPR056743">
    <property type="entry name" value="TRM5-TYW2-like_MTfase"/>
</dbReference>
<dbReference type="PANTHER" id="PTHR23245:SF25">
    <property type="entry name" value="TRNA WYBUTOSINE-SYNTHESIZING PROTEIN 2 HOMOLOG"/>
    <property type="match status" value="1"/>
</dbReference>
<evidence type="ECO:0000256" key="11">
    <source>
        <dbReference type="ARBA" id="ARBA00069229"/>
    </source>
</evidence>
<dbReference type="Gene3D" id="3.40.50.150">
    <property type="entry name" value="Vaccinia Virus protein VP39"/>
    <property type="match status" value="1"/>
</dbReference>
<comment type="catalytic activity">
    <reaction evidence="9">
        <text>4-demethylwyosine(37) in tRNA(Phe) + S-adenosyl-L-methionine = 4-demethyl-7-[(3S)-3-amino-3-carboxypropyl]wyosine(37) in tRNA(Phe) + S-methyl-5'-thioadenosine + H(+)</text>
        <dbReference type="Rhea" id="RHEA:36355"/>
        <dbReference type="Rhea" id="RHEA-COMP:10164"/>
        <dbReference type="Rhea" id="RHEA-COMP:10378"/>
        <dbReference type="ChEBI" id="CHEBI:15378"/>
        <dbReference type="ChEBI" id="CHEBI:17509"/>
        <dbReference type="ChEBI" id="CHEBI:59789"/>
        <dbReference type="ChEBI" id="CHEBI:64315"/>
        <dbReference type="ChEBI" id="CHEBI:73550"/>
        <dbReference type="EC" id="2.5.1.114"/>
    </reaction>
</comment>
<evidence type="ECO:0000256" key="1">
    <source>
        <dbReference type="ARBA" id="ARBA00004797"/>
    </source>
</evidence>
<dbReference type="EC" id="2.5.1.114" evidence="2"/>
<dbReference type="UniPathway" id="UPA00375"/>
<evidence type="ECO:0000256" key="10">
    <source>
        <dbReference type="ARBA" id="ARBA00058049"/>
    </source>
</evidence>
<evidence type="ECO:0000256" key="8">
    <source>
        <dbReference type="ARBA" id="ARBA00049202"/>
    </source>
</evidence>
<dbReference type="EMBL" id="NKXS01003765">
    <property type="protein sequence ID" value="PIN08575.1"/>
    <property type="molecule type" value="Genomic_DNA"/>
</dbReference>
<dbReference type="Pfam" id="PF25133">
    <property type="entry name" value="TYW2_N_2"/>
    <property type="match status" value="1"/>
</dbReference>
<reference evidence="14" key="1">
    <citation type="journal article" date="2018" name="Gigascience">
        <title>Genome assembly of the Pink Ipe (Handroanthus impetiginosus, Bignoniaceae), a highly valued, ecologically keystone Neotropical timber forest tree.</title>
        <authorList>
            <person name="Silva-Junior O.B."/>
            <person name="Grattapaglia D."/>
            <person name="Novaes E."/>
            <person name="Collevatti R.G."/>
        </authorList>
    </citation>
    <scope>NUCLEOTIDE SEQUENCE [LARGE SCALE GENOMIC DNA]</scope>
    <source>
        <strain evidence="14">cv. UFG-1</strain>
    </source>
</reference>
<evidence type="ECO:0000256" key="7">
    <source>
        <dbReference type="ARBA" id="ARBA00022694"/>
    </source>
</evidence>
<dbReference type="InterPro" id="IPR056744">
    <property type="entry name" value="TRM5/TYW2-like_N"/>
</dbReference>
<evidence type="ECO:0000259" key="12">
    <source>
        <dbReference type="PROSITE" id="PS51684"/>
    </source>
</evidence>
<protein>
    <recommendedName>
        <fullName evidence="11">tRNA wybutosine-synthesizing protein 3</fullName>
        <ecNumber evidence="3">2.1.1.282</ecNumber>
        <ecNumber evidence="2">2.5.1.114</ecNumber>
    </recommendedName>
</protein>
<dbReference type="GO" id="GO:0102522">
    <property type="term" value="F:tRNA 4-demethylwyosine alpha-amino-alpha-carboxypropyltransferase activity"/>
    <property type="evidence" value="ECO:0007669"/>
    <property type="project" value="UniProtKB-EC"/>
</dbReference>
<dbReference type="SUPFAM" id="SSF111278">
    <property type="entry name" value="SSo0622-like"/>
    <property type="match status" value="1"/>
</dbReference>
<comment type="function">
    <text evidence="10">S-adenosyl-L-methionine-dependent methyltransferase that acts as a component of the wybutosine biosynthesis pathway. Wybutosine is a hyper modified guanosine with a tricyclic base found at the 3'-position adjacent to the anticodon of eukaryotic phenylalanine tRNA. Probably methylates N-4 position of wybutosine-86 to produce wybutosine-72.</text>
</comment>
<dbReference type="Pfam" id="PF24681">
    <property type="entry name" value="Kelch_KLHDC2_KLHL20_DRC7"/>
    <property type="match status" value="1"/>
</dbReference>
<dbReference type="FunFam" id="3.40.50.150:FF:000131">
    <property type="entry name" value="tRNA wybutosine-synthesizing protein 2/3/4"/>
    <property type="match status" value="1"/>
</dbReference>
<dbReference type="Pfam" id="PF02676">
    <property type="entry name" value="TYW3"/>
    <property type="match status" value="1"/>
</dbReference>
<dbReference type="Gene3D" id="2.120.10.80">
    <property type="entry name" value="Kelch-type beta propeller"/>
    <property type="match status" value="1"/>
</dbReference>
<dbReference type="SUPFAM" id="SSF53335">
    <property type="entry name" value="S-adenosyl-L-methionine-dependent methyltransferases"/>
    <property type="match status" value="1"/>
</dbReference>
<organism evidence="13 14">
    <name type="scientific">Handroanthus impetiginosus</name>
    <dbReference type="NCBI Taxonomy" id="429701"/>
    <lineage>
        <taxon>Eukaryota</taxon>
        <taxon>Viridiplantae</taxon>
        <taxon>Streptophyta</taxon>
        <taxon>Embryophyta</taxon>
        <taxon>Tracheophyta</taxon>
        <taxon>Spermatophyta</taxon>
        <taxon>Magnoliopsida</taxon>
        <taxon>eudicotyledons</taxon>
        <taxon>Gunneridae</taxon>
        <taxon>Pentapetalae</taxon>
        <taxon>asterids</taxon>
        <taxon>lamiids</taxon>
        <taxon>Lamiales</taxon>
        <taxon>Bignoniaceae</taxon>
        <taxon>Crescentiina</taxon>
        <taxon>Tabebuia alliance</taxon>
        <taxon>Handroanthus</taxon>
    </lineage>
</organism>
<keyword evidence="4 13" id="KW-0489">Methyltransferase</keyword>
<comment type="catalytic activity">
    <reaction evidence="8">
        <text>4-demethyl-7-[(3S)-3-amino-3-carboxypropyl]wyosine(37) in tRNA(Phe) + S-adenosyl-L-methionine = 7-[(3S)-3-amino-3-carboxypropyl]wyosine(37) in tRNA(Phe) + S-adenosyl-L-homocysteine + H(+)</text>
        <dbReference type="Rhea" id="RHEA:36635"/>
        <dbReference type="Rhea" id="RHEA-COMP:10378"/>
        <dbReference type="Rhea" id="RHEA-COMP:10379"/>
        <dbReference type="ChEBI" id="CHEBI:15378"/>
        <dbReference type="ChEBI" id="CHEBI:57856"/>
        <dbReference type="ChEBI" id="CHEBI:59789"/>
        <dbReference type="ChEBI" id="CHEBI:73543"/>
        <dbReference type="ChEBI" id="CHEBI:73550"/>
        <dbReference type="EC" id="2.1.1.282"/>
    </reaction>
</comment>
<dbReference type="OrthoDB" id="263283at2759"/>
<evidence type="ECO:0000313" key="13">
    <source>
        <dbReference type="EMBL" id="PIN08575.1"/>
    </source>
</evidence>
<dbReference type="SUPFAM" id="SSF117281">
    <property type="entry name" value="Kelch motif"/>
    <property type="match status" value="1"/>
</dbReference>
<dbReference type="InterPro" id="IPR029063">
    <property type="entry name" value="SAM-dependent_MTases_sf"/>
</dbReference>
<dbReference type="GO" id="GO:0005737">
    <property type="term" value="C:cytoplasm"/>
    <property type="evidence" value="ECO:0007669"/>
    <property type="project" value="TreeGrafter"/>
</dbReference>
<dbReference type="InterPro" id="IPR036602">
    <property type="entry name" value="tRNA_yW-synthesising-like_sf"/>
</dbReference>
<dbReference type="PROSITE" id="PS51684">
    <property type="entry name" value="SAM_MT_TRM5_TYW2"/>
    <property type="match status" value="1"/>
</dbReference>
<dbReference type="GO" id="GO:0031591">
    <property type="term" value="P:wybutosine biosynthetic process"/>
    <property type="evidence" value="ECO:0007669"/>
    <property type="project" value="TreeGrafter"/>
</dbReference>
<dbReference type="FunFam" id="3.30.1960.10:FF:000003">
    <property type="entry name" value="tRNA methyltransferase"/>
    <property type="match status" value="1"/>
</dbReference>
<dbReference type="InterPro" id="IPR003827">
    <property type="entry name" value="tRNA_yW-synthesising"/>
</dbReference>
<gene>
    <name evidence="13" type="ORF">CDL12_18845</name>
</gene>
<dbReference type="Pfam" id="PF02475">
    <property type="entry name" value="TRM5-TYW2_MTfase"/>
    <property type="match status" value="1"/>
</dbReference>
<keyword evidence="6" id="KW-0949">S-adenosyl-L-methionine</keyword>
<dbReference type="GO" id="GO:0008175">
    <property type="term" value="F:tRNA methyltransferase activity"/>
    <property type="evidence" value="ECO:0007669"/>
    <property type="project" value="TreeGrafter"/>
</dbReference>
<keyword evidence="7" id="KW-0819">tRNA processing</keyword>
<dbReference type="GO" id="GO:0030488">
    <property type="term" value="P:tRNA methylation"/>
    <property type="evidence" value="ECO:0007669"/>
    <property type="project" value="TreeGrafter"/>
</dbReference>
<evidence type="ECO:0000256" key="5">
    <source>
        <dbReference type="ARBA" id="ARBA00022679"/>
    </source>
</evidence>
<sequence>MEFRKRKAAALAAMNSPAPDKSPKGTVDAPIIRLLTVINSHPSYFTTSSCSGRISVLSQPTASPSAPKKKARGGSWLFVSHDPVHPSALSAVLFPSPAEEGGRADSGELAGFDPQERQSIVFRFEPLIIAVECENVEAAQFLVSLAISCGFRESGITSVSKRVIIAIRCSIRLEVPLGDMHKLMVSPEYVDYLVQVANEKMEANRKRTDLFFNKLIDNGFSGHEIRVNGEETCVETKKFETLGSSMENEVEVLEGELGFESKYDHSDNGSREGFGIDLSVIKVVGVPVERLFLWGHSSCTLNQKKIIIFGGFGGIGRHARRNDLLLLDTESGVLEIIATSGAPSPRLGHTSSLVGDFMYAIGGRADPMNILNEVWVFNIAQKEWKLLQCSGSFFPPRHRHAAAVVGSKIYVYGGIHNDEVLSSLYVLDTDSLEWSEIESHGDQPGPRHSHSMAAKGAKLYILGGNNGEKALWDLHCFDIQTGLWSKLRTNGQSPNARFSHLMFIYSNYLGILGGCPITEHQELFLLDLQSESWKNITVKSIEEGLFIRSTINVVGNDLVIIGGGASCYAFGTKFSEPMKINLVQLMSLCDYSESTAIGEELADIQLEQKNAALLFSQSRTEQKVNGCANLDFEFEESRTTSRGSGVATPCVLRIEKQYAKLGKDILKKFGWLDLERKVYSQEDGMHICLPVTEKFCSLLEDERALADKFEPLTDLQSLKPSLWQTLWKDISSSAALNLLIACGSTKIVDEFVKVKKTPSSPFKVMKEAVASLLNHHGLPAELTDQLPSRWERLGDIIVLPVTAFKDQAWESIGEELWPLVARALGTRRLARQGQIALTGTRDSRLEILFGDDGWVEHRENGILYSFDTTKCMFSWGNLSEKLRMAHLDCRDQVVVDLFAGIGYFTLPFLVRANAKMVYACEWNPHAIGALQRNLRANSVADRCIVLEGDNRVTAPKGVADRVCLGLLPSSEGSWVTAVRALRNEGGMLHIHGNVKDTEEVSWTNHVVQSISGIAKSEGHFWEVSVDHFERVKWYAPHIRHVVIDVRCKLSNT</sequence>
<name>A0A2G9GTN2_9LAMI</name>
<keyword evidence="5 13" id="KW-0808">Transferase</keyword>
<dbReference type="Proteomes" id="UP000231279">
    <property type="component" value="Unassembled WGS sequence"/>
</dbReference>
<feature type="domain" description="SAM-dependent methyltransferase TRM5/TYW2-type" evidence="12">
    <location>
        <begin position="790"/>
        <end position="1049"/>
    </location>
</feature>
<dbReference type="AlphaFoldDB" id="A0A2G9GTN2"/>